<gene>
    <name evidence="3" type="ORF">ASN18_1030</name>
</gene>
<feature type="transmembrane region" description="Helical" evidence="1">
    <location>
        <begin position="6"/>
        <end position="29"/>
    </location>
</feature>
<dbReference type="InterPro" id="IPR013830">
    <property type="entry name" value="SGNH_hydro"/>
</dbReference>
<keyword evidence="1" id="KW-1133">Transmembrane helix</keyword>
<reference evidence="3 4" key="1">
    <citation type="submission" date="2015-11" db="EMBL/GenBank/DDBJ databases">
        <authorList>
            <person name="Lin W."/>
        </authorList>
    </citation>
    <scope>NUCLEOTIDE SEQUENCE [LARGE SCALE GENOMIC DNA]</scope>
    <source>
        <strain evidence="3 4">HCH-1</strain>
    </source>
</reference>
<feature type="domain" description="SGNH hydrolase-type esterase" evidence="2">
    <location>
        <begin position="93"/>
        <end position="330"/>
    </location>
</feature>
<keyword evidence="4" id="KW-1185">Reference proteome</keyword>
<accession>A0ABR5SLD4</accession>
<evidence type="ECO:0000259" key="2">
    <source>
        <dbReference type="Pfam" id="PF13472"/>
    </source>
</evidence>
<dbReference type="Gene3D" id="3.40.50.1110">
    <property type="entry name" value="SGNH hydrolase"/>
    <property type="match status" value="2"/>
</dbReference>
<sequence length="339" mass="38283">MNRNYINILLIVCSVAAAAAVLLVFEAIIRLSGSVKPISNSRGLFVFNAFGPSKGNAKNIEAISFGEKVYTDKYGFRIPKDYTDKHLDNAVLLLGDSITFGVGVKEQDTFAGLLRSKLPNTIVYNSGVVGYNSYDYENVIAQFLPSHPEIIPKLKRVYLIYCLNDLNSDSAALIDRELNTKARKTTIFDSARHVGTLAGLNEFLRENSLLYVYLKGLLTDPQLRFYRAEALYYNADNDKIFNKNIQPILNIDAALKSYHIPFTVIIAPYEVQLRKADALLEPQKKLSAFFSSHNIDFIDPVPEFLAKGIPSKEFYLFADPMHFSEKGHRVIFDVLMRRF</sequence>
<evidence type="ECO:0000313" key="3">
    <source>
        <dbReference type="EMBL" id="KWT90946.1"/>
    </source>
</evidence>
<organism evidence="3 4">
    <name type="scientific">Candidatus Magnetominusculus xianensis</name>
    <dbReference type="NCBI Taxonomy" id="1748249"/>
    <lineage>
        <taxon>Bacteria</taxon>
        <taxon>Pseudomonadati</taxon>
        <taxon>Nitrospirota</taxon>
        <taxon>Nitrospiria</taxon>
        <taxon>Nitrospirales</taxon>
        <taxon>Nitrospiraceae</taxon>
        <taxon>Candidatus Magnetominusculus</taxon>
    </lineage>
</organism>
<dbReference type="SUPFAM" id="SSF52266">
    <property type="entry name" value="SGNH hydrolase"/>
    <property type="match status" value="1"/>
</dbReference>
<evidence type="ECO:0000313" key="4">
    <source>
        <dbReference type="Proteomes" id="UP000060487"/>
    </source>
</evidence>
<protein>
    <recommendedName>
        <fullName evidence="2">SGNH hydrolase-type esterase domain-containing protein</fullName>
    </recommendedName>
</protein>
<comment type="caution">
    <text evidence="3">The sequence shown here is derived from an EMBL/GenBank/DDBJ whole genome shotgun (WGS) entry which is preliminary data.</text>
</comment>
<dbReference type="Proteomes" id="UP000060487">
    <property type="component" value="Unassembled WGS sequence"/>
</dbReference>
<proteinExistence type="predicted"/>
<dbReference type="EMBL" id="LNQR01000034">
    <property type="protein sequence ID" value="KWT90946.1"/>
    <property type="molecule type" value="Genomic_DNA"/>
</dbReference>
<keyword evidence="1" id="KW-0472">Membrane</keyword>
<name>A0ABR5SLD4_9BACT</name>
<dbReference type="Pfam" id="PF13472">
    <property type="entry name" value="Lipase_GDSL_2"/>
    <property type="match status" value="1"/>
</dbReference>
<keyword evidence="1" id="KW-0812">Transmembrane</keyword>
<dbReference type="InterPro" id="IPR036514">
    <property type="entry name" value="SGNH_hydro_sf"/>
</dbReference>
<dbReference type="RefSeq" id="WP_085051679.1">
    <property type="nucleotide sequence ID" value="NZ_LNQR01000034.1"/>
</dbReference>
<evidence type="ECO:0000256" key="1">
    <source>
        <dbReference type="SAM" id="Phobius"/>
    </source>
</evidence>